<protein>
    <submittedName>
        <fullName evidence="2 4">Uncharacterized protein</fullName>
    </submittedName>
</protein>
<evidence type="ECO:0000313" key="4">
    <source>
        <dbReference type="RefSeq" id="XP_033536947.1"/>
    </source>
</evidence>
<reference evidence="2 4" key="1">
    <citation type="submission" date="2020-01" db="EMBL/GenBank/DDBJ databases">
        <authorList>
            <consortium name="DOE Joint Genome Institute"/>
            <person name="Haridas S."/>
            <person name="Albert R."/>
            <person name="Binder M."/>
            <person name="Bloem J."/>
            <person name="Labutti K."/>
            <person name="Salamov A."/>
            <person name="Andreopoulos B."/>
            <person name="Baker S.E."/>
            <person name="Barry K."/>
            <person name="Bills G."/>
            <person name="Bluhm B.H."/>
            <person name="Cannon C."/>
            <person name="Castanera R."/>
            <person name="Culley D.E."/>
            <person name="Daum C."/>
            <person name="Ezra D."/>
            <person name="Gonzalez J.B."/>
            <person name="Henrissat B."/>
            <person name="Kuo A."/>
            <person name="Liang C."/>
            <person name="Lipzen A."/>
            <person name="Lutzoni F."/>
            <person name="Magnuson J."/>
            <person name="Mondo S."/>
            <person name="Nolan M."/>
            <person name="Ohm R."/>
            <person name="Pangilinan J."/>
            <person name="Park H.-J."/>
            <person name="Ramirez L."/>
            <person name="Alfaro M."/>
            <person name="Sun H."/>
            <person name="Tritt A."/>
            <person name="Yoshinaga Y."/>
            <person name="Zwiers L.-H."/>
            <person name="Turgeon B.G."/>
            <person name="Goodwin S.B."/>
            <person name="Spatafora J.W."/>
            <person name="Crous P.W."/>
            <person name="Grigoriev I.V."/>
        </authorList>
    </citation>
    <scope>NUCLEOTIDE SEQUENCE</scope>
    <source>
        <strain evidence="2 4">CBS 781.70</strain>
    </source>
</reference>
<proteinExistence type="predicted"/>
<reference evidence="4" key="3">
    <citation type="submission" date="2025-04" db="UniProtKB">
        <authorList>
            <consortium name="RefSeq"/>
        </authorList>
    </citation>
    <scope>IDENTIFICATION</scope>
    <source>
        <strain evidence="4">CBS 781.70</strain>
    </source>
</reference>
<feature type="compositionally biased region" description="Pro residues" evidence="1">
    <location>
        <begin position="61"/>
        <end position="77"/>
    </location>
</feature>
<organism evidence="2">
    <name type="scientific">Eremomyces bilateralis CBS 781.70</name>
    <dbReference type="NCBI Taxonomy" id="1392243"/>
    <lineage>
        <taxon>Eukaryota</taxon>
        <taxon>Fungi</taxon>
        <taxon>Dikarya</taxon>
        <taxon>Ascomycota</taxon>
        <taxon>Pezizomycotina</taxon>
        <taxon>Dothideomycetes</taxon>
        <taxon>Dothideomycetes incertae sedis</taxon>
        <taxon>Eremomycetales</taxon>
        <taxon>Eremomycetaceae</taxon>
        <taxon>Eremomyces</taxon>
    </lineage>
</organism>
<keyword evidence="3" id="KW-1185">Reference proteome</keyword>
<evidence type="ECO:0000313" key="2">
    <source>
        <dbReference type="EMBL" id="KAF1815316.1"/>
    </source>
</evidence>
<evidence type="ECO:0000256" key="1">
    <source>
        <dbReference type="SAM" id="MobiDB-lite"/>
    </source>
</evidence>
<dbReference type="Proteomes" id="UP000504638">
    <property type="component" value="Unplaced"/>
</dbReference>
<reference evidence="4" key="2">
    <citation type="submission" date="2020-04" db="EMBL/GenBank/DDBJ databases">
        <authorList>
            <consortium name="NCBI Genome Project"/>
        </authorList>
    </citation>
    <scope>NUCLEOTIDE SEQUENCE</scope>
    <source>
        <strain evidence="4">CBS 781.70</strain>
    </source>
</reference>
<sequence>MMTAPQVESSPESVSDQTRSSQPYSDLPDSSVLSILHIRQRLPSGATPAENGPLGIAPGRPGKPPRPLPRPAGPFPRPTARFPPRAAPDDSPGSPNRACSAWARAARSSALRRPRNRGGATGRRSGGRTGGAIGSVGLERLVKRRCSCRWMLGLGGRNGGGGGEIYIPSHDPGDCV</sequence>
<name>A0A6G1GBJ9_9PEZI</name>
<dbReference type="GeneID" id="54414739"/>
<gene>
    <name evidence="2 4" type="ORF">P152DRAFT_181847</name>
</gene>
<feature type="compositionally biased region" description="Polar residues" evidence="1">
    <location>
        <begin position="1"/>
        <end position="24"/>
    </location>
</feature>
<accession>A0A6G1GBJ9</accession>
<dbReference type="EMBL" id="ML975151">
    <property type="protein sequence ID" value="KAF1815316.1"/>
    <property type="molecule type" value="Genomic_DNA"/>
</dbReference>
<feature type="region of interest" description="Disordered" evidence="1">
    <location>
        <begin position="1"/>
        <end position="133"/>
    </location>
</feature>
<evidence type="ECO:0000313" key="3">
    <source>
        <dbReference type="Proteomes" id="UP000504638"/>
    </source>
</evidence>
<dbReference type="RefSeq" id="XP_033536947.1">
    <property type="nucleotide sequence ID" value="XM_033674169.1"/>
</dbReference>
<dbReference type="AlphaFoldDB" id="A0A6G1GBJ9"/>
<feature type="compositionally biased region" description="Low complexity" evidence="1">
    <location>
        <begin position="97"/>
        <end position="109"/>
    </location>
</feature>